<gene>
    <name evidence="1" type="ORF">ACFQNF_17990</name>
</gene>
<sequence>MPITLVTPNLALLPSYIAALERNWTRDNDQDPAGAAAQLARIHQDADAFLTSLSDLNGSGPFVELNDGSKVPRLPRARYWISDGEFAGDLSLRWQKGTSELPAYCLGHLGYVVVPWKRGGNYASQAILQLVPLAISHGLSWIDIAMGVDNVASRHTAEKAGAMLLRQFNAGPEADNQEALLFRLGLNAEALL</sequence>
<organism evidence="1 2">
    <name type="scientific">Iodobacter arcticus</name>
    <dbReference type="NCBI Taxonomy" id="590593"/>
    <lineage>
        <taxon>Bacteria</taxon>
        <taxon>Pseudomonadati</taxon>
        <taxon>Pseudomonadota</taxon>
        <taxon>Betaproteobacteria</taxon>
        <taxon>Neisseriales</taxon>
        <taxon>Chitinibacteraceae</taxon>
        <taxon>Iodobacter</taxon>
    </lineage>
</organism>
<proteinExistence type="predicted"/>
<protein>
    <submittedName>
        <fullName evidence="1">GNAT family N-acetyltransferase</fullName>
    </submittedName>
</protein>
<dbReference type="SUPFAM" id="SSF55729">
    <property type="entry name" value="Acyl-CoA N-acyltransferases (Nat)"/>
    <property type="match status" value="1"/>
</dbReference>
<evidence type="ECO:0000313" key="1">
    <source>
        <dbReference type="EMBL" id="MFC7421753.1"/>
    </source>
</evidence>
<dbReference type="InterPro" id="IPR016181">
    <property type="entry name" value="Acyl_CoA_acyltransferase"/>
</dbReference>
<dbReference type="Proteomes" id="UP001596473">
    <property type="component" value="Unassembled WGS sequence"/>
</dbReference>
<name>A0ABW2R294_9NEIS</name>
<reference evidence="2" key="1">
    <citation type="journal article" date="2019" name="Int. J. Syst. Evol. Microbiol.">
        <title>The Global Catalogue of Microorganisms (GCM) 10K type strain sequencing project: providing services to taxonomists for standard genome sequencing and annotation.</title>
        <authorList>
            <consortium name="The Broad Institute Genomics Platform"/>
            <consortium name="The Broad Institute Genome Sequencing Center for Infectious Disease"/>
            <person name="Wu L."/>
            <person name="Ma J."/>
        </authorList>
    </citation>
    <scope>NUCLEOTIDE SEQUENCE [LARGE SCALE GENOMIC DNA]</scope>
    <source>
        <strain evidence="2">CCUG 62945</strain>
    </source>
</reference>
<comment type="caution">
    <text evidence="1">The sequence shown here is derived from an EMBL/GenBank/DDBJ whole genome shotgun (WGS) entry which is preliminary data.</text>
</comment>
<accession>A0ABW2R294</accession>
<dbReference type="Gene3D" id="3.40.630.30">
    <property type="match status" value="1"/>
</dbReference>
<keyword evidence="2" id="KW-1185">Reference proteome</keyword>
<evidence type="ECO:0000313" key="2">
    <source>
        <dbReference type="Proteomes" id="UP001596473"/>
    </source>
</evidence>
<dbReference type="EMBL" id="JBHTBQ010000044">
    <property type="protein sequence ID" value="MFC7421753.1"/>
    <property type="molecule type" value="Genomic_DNA"/>
</dbReference>
<dbReference type="RefSeq" id="WP_380189308.1">
    <property type="nucleotide sequence ID" value="NZ_JBHTBQ010000044.1"/>
</dbReference>